<reference evidence="2" key="2">
    <citation type="submission" date="2023-05" db="EMBL/GenBank/DDBJ databases">
        <authorList>
            <person name="Fouks B."/>
        </authorList>
    </citation>
    <scope>NUCLEOTIDE SEQUENCE</scope>
    <source>
        <strain evidence="2">Stay&amp;Tobe</strain>
        <tissue evidence="2">Testes</tissue>
    </source>
</reference>
<evidence type="ECO:0000313" key="2">
    <source>
        <dbReference type="EMBL" id="KAJ9596733.1"/>
    </source>
</evidence>
<sequence length="70" mass="8326">MYYGNVRSHLLEDQVEEIIRSIFYRNERSFYEDFKRISAHVAMSMQKGKHPGGQTQGFPQQRYTHASYPL</sequence>
<feature type="region of interest" description="Disordered" evidence="1">
    <location>
        <begin position="45"/>
        <end position="70"/>
    </location>
</feature>
<evidence type="ECO:0000313" key="3">
    <source>
        <dbReference type="Proteomes" id="UP001233999"/>
    </source>
</evidence>
<gene>
    <name evidence="2" type="ORF">L9F63_012239</name>
</gene>
<keyword evidence="3" id="KW-1185">Reference proteome</keyword>
<proteinExistence type="predicted"/>
<comment type="caution">
    <text evidence="2">The sequence shown here is derived from an EMBL/GenBank/DDBJ whole genome shotgun (WGS) entry which is preliminary data.</text>
</comment>
<dbReference type="Proteomes" id="UP001233999">
    <property type="component" value="Unassembled WGS sequence"/>
</dbReference>
<reference evidence="2" key="1">
    <citation type="journal article" date="2023" name="IScience">
        <title>Live-bearing cockroach genome reveals convergent evolutionary mechanisms linked to viviparity in insects and beyond.</title>
        <authorList>
            <person name="Fouks B."/>
            <person name="Harrison M.C."/>
            <person name="Mikhailova A.A."/>
            <person name="Marchal E."/>
            <person name="English S."/>
            <person name="Carruthers M."/>
            <person name="Jennings E.C."/>
            <person name="Chiamaka E.L."/>
            <person name="Frigard R.A."/>
            <person name="Pippel M."/>
            <person name="Attardo G.M."/>
            <person name="Benoit J.B."/>
            <person name="Bornberg-Bauer E."/>
            <person name="Tobe S.S."/>
        </authorList>
    </citation>
    <scope>NUCLEOTIDE SEQUENCE</scope>
    <source>
        <strain evidence="2">Stay&amp;Tobe</strain>
    </source>
</reference>
<evidence type="ECO:0000256" key="1">
    <source>
        <dbReference type="SAM" id="MobiDB-lite"/>
    </source>
</evidence>
<name>A0AAD8ACS8_DIPPU</name>
<dbReference type="AlphaFoldDB" id="A0AAD8ACS8"/>
<accession>A0AAD8ACS8</accession>
<dbReference type="EMBL" id="JASPKZ010001966">
    <property type="protein sequence ID" value="KAJ9596733.1"/>
    <property type="molecule type" value="Genomic_DNA"/>
</dbReference>
<organism evidence="2 3">
    <name type="scientific">Diploptera punctata</name>
    <name type="common">Pacific beetle cockroach</name>
    <dbReference type="NCBI Taxonomy" id="6984"/>
    <lineage>
        <taxon>Eukaryota</taxon>
        <taxon>Metazoa</taxon>
        <taxon>Ecdysozoa</taxon>
        <taxon>Arthropoda</taxon>
        <taxon>Hexapoda</taxon>
        <taxon>Insecta</taxon>
        <taxon>Pterygota</taxon>
        <taxon>Neoptera</taxon>
        <taxon>Polyneoptera</taxon>
        <taxon>Dictyoptera</taxon>
        <taxon>Blattodea</taxon>
        <taxon>Blaberoidea</taxon>
        <taxon>Blaberidae</taxon>
        <taxon>Diplopterinae</taxon>
        <taxon>Diploptera</taxon>
    </lineage>
</organism>
<protein>
    <submittedName>
        <fullName evidence="2">Uncharacterized protein</fullName>
    </submittedName>
</protein>